<evidence type="ECO:0000313" key="4">
    <source>
        <dbReference type="Proteomes" id="UP000054408"/>
    </source>
</evidence>
<dbReference type="EMBL" id="GL349514">
    <property type="protein sequence ID" value="KNC56204.1"/>
    <property type="molecule type" value="Genomic_DNA"/>
</dbReference>
<proteinExistence type="predicted"/>
<dbReference type="GeneID" id="25569407"/>
<gene>
    <name evidence="3" type="ORF">AMSG_11453</name>
</gene>
<evidence type="ECO:0000256" key="1">
    <source>
        <dbReference type="SAM" id="Coils"/>
    </source>
</evidence>
<sequence length="547" mass="58830">MAKDLGRALRELNEILVVLGKPPMDGPVLPDALDSSSDTTSSTGAGLVGDNHVTATDGPGHADADEAGEDGSGRDDGSVHAVDSLDALVLEEAAAQVARAAVAARKAVASVEPDLAQIVKLYDERAQNAVKVIQLASELQVARIEVEAQAKLKDKAERAAEAEAQLRTRAENEAAELSSRLSEAYTHIKTMEAEKDALQRRVGELSAAMPQNESEREALAEQLAELQGELEEAKQWQPSGIAQSVLSGMWWTAKSAFQLASDGMGQIKNKTRSKPGVYTRYETLQMETIQRYYARHITSELPDILQTLVDDAGLFRAATAPAHIPTTQDYRFAEWSHKIGAGFLAGVARSLVKKVCEYQAERAGRYFGITGCGYVDDPTNLVLRELKDWLVVLSSCDKTERTRLDIDARCAFLDELIDNNVFQSSGRSTTTMTGMLAGVRTELAFVRDHYDDDEALDLEQFELLADAMASDMGASTGSMARSVAASSSGLDLARSSAGVRLPRDVAASAASLSMDPRPPAESHTTNSGGGSNNDDDDDDDFGFQILS</sequence>
<feature type="region of interest" description="Disordered" evidence="2">
    <location>
        <begin position="20"/>
        <end position="79"/>
    </location>
</feature>
<name>A0A0L0DV75_THETB</name>
<accession>A0A0L0DV75</accession>
<feature type="coiled-coil region" evidence="1">
    <location>
        <begin position="139"/>
        <end position="236"/>
    </location>
</feature>
<reference evidence="3 4" key="1">
    <citation type="submission" date="2010-05" db="EMBL/GenBank/DDBJ databases">
        <title>The Genome Sequence of Thecamonas trahens ATCC 50062.</title>
        <authorList>
            <consortium name="The Broad Institute Genome Sequencing Platform"/>
            <person name="Russ C."/>
            <person name="Cuomo C."/>
            <person name="Shea T."/>
            <person name="Young S.K."/>
            <person name="Zeng Q."/>
            <person name="Koehrsen M."/>
            <person name="Haas B."/>
            <person name="Borodovsky M."/>
            <person name="Guigo R."/>
            <person name="Alvarado L."/>
            <person name="Berlin A."/>
            <person name="Bochicchio J."/>
            <person name="Borenstein D."/>
            <person name="Chapman S."/>
            <person name="Chen Z."/>
            <person name="Freedman E."/>
            <person name="Gellesch M."/>
            <person name="Goldberg J."/>
            <person name="Griggs A."/>
            <person name="Gujja S."/>
            <person name="Heilman E."/>
            <person name="Heiman D."/>
            <person name="Hepburn T."/>
            <person name="Howarth C."/>
            <person name="Jen D."/>
            <person name="Larson L."/>
            <person name="Mehta T."/>
            <person name="Park D."/>
            <person name="Pearson M."/>
            <person name="Roberts A."/>
            <person name="Saif S."/>
            <person name="Shenoy N."/>
            <person name="Sisk P."/>
            <person name="Stolte C."/>
            <person name="Sykes S."/>
            <person name="Thomson T."/>
            <person name="Walk T."/>
            <person name="White J."/>
            <person name="Yandava C."/>
            <person name="Burger G."/>
            <person name="Gray M.W."/>
            <person name="Holland P.W.H."/>
            <person name="King N."/>
            <person name="Lang F.B.F."/>
            <person name="Roger A.J."/>
            <person name="Ruiz-Trillo I."/>
            <person name="Lander E."/>
            <person name="Nusbaum C."/>
        </authorList>
    </citation>
    <scope>NUCLEOTIDE SEQUENCE [LARGE SCALE GENOMIC DNA]</scope>
    <source>
        <strain evidence="3 4">ATCC 50062</strain>
    </source>
</reference>
<organism evidence="3 4">
    <name type="scientific">Thecamonas trahens ATCC 50062</name>
    <dbReference type="NCBI Taxonomy" id="461836"/>
    <lineage>
        <taxon>Eukaryota</taxon>
        <taxon>Apusozoa</taxon>
        <taxon>Apusomonadida</taxon>
        <taxon>Apusomonadidae</taxon>
        <taxon>Thecamonas</taxon>
    </lineage>
</organism>
<dbReference type="Proteomes" id="UP000054408">
    <property type="component" value="Unassembled WGS sequence"/>
</dbReference>
<evidence type="ECO:0000313" key="3">
    <source>
        <dbReference type="EMBL" id="KNC56204.1"/>
    </source>
</evidence>
<dbReference type="AlphaFoldDB" id="A0A0L0DV75"/>
<feature type="region of interest" description="Disordered" evidence="2">
    <location>
        <begin position="507"/>
        <end position="547"/>
    </location>
</feature>
<feature type="compositionally biased region" description="Low complexity" evidence="2">
    <location>
        <begin position="34"/>
        <end position="43"/>
    </location>
</feature>
<evidence type="ECO:0000256" key="2">
    <source>
        <dbReference type="SAM" id="MobiDB-lite"/>
    </source>
</evidence>
<keyword evidence="1" id="KW-0175">Coiled coil</keyword>
<protein>
    <submittedName>
        <fullName evidence="3">Uncharacterized protein</fullName>
    </submittedName>
</protein>
<keyword evidence="4" id="KW-1185">Reference proteome</keyword>
<dbReference type="RefSeq" id="XP_013752670.1">
    <property type="nucleotide sequence ID" value="XM_013897216.1"/>
</dbReference>